<reference evidence="1 2" key="1">
    <citation type="submission" date="2021-03" db="EMBL/GenBank/DDBJ databases">
        <title>Enterococcal diversity collection.</title>
        <authorList>
            <person name="Gilmore M.S."/>
            <person name="Schwartzman J."/>
            <person name="Van Tyne D."/>
            <person name="Martin M."/>
            <person name="Earl A.M."/>
            <person name="Manson A.L."/>
            <person name="Straub T."/>
            <person name="Salamzade R."/>
            <person name="Saavedra J."/>
            <person name="Lebreton F."/>
            <person name="Prichula J."/>
            <person name="Schaufler K."/>
            <person name="Gaca A."/>
            <person name="Sgardioli B."/>
            <person name="Wagenaar J."/>
            <person name="Strong T."/>
        </authorList>
    </citation>
    <scope>NUCLEOTIDE SEQUENCE [LARGE SCALE GENOMIC DNA]</scope>
    <source>
        <strain evidence="1 2">MSG2901</strain>
    </source>
</reference>
<gene>
    <name evidence="1" type="ORF">JZO71_03800</name>
</gene>
<sequence>MEGSVSGLEFQRPIEMTKQDKNFKKAARMQLLELLNENPDWYHSQKEAPQRVKQLATLLVDNQKITKHSTKKEVVINPRYFLLLHFLGFNNKEVQEILFPTKQSYILWKEEYGYDKLRSSAIVKKKQLLIQTLADQWRIYDLIEQSVQTIAEFWREQRALVQTGHKVVDGLSEQEIDEILGFYEVLDTIADFSRVQKQLVLEKKNRFV</sequence>
<protein>
    <submittedName>
        <fullName evidence="1">Uncharacterized protein</fullName>
    </submittedName>
</protein>
<dbReference type="EMBL" id="JAFLWI010000004">
    <property type="protein sequence ID" value="MBO0481449.1"/>
    <property type="molecule type" value="Genomic_DNA"/>
</dbReference>
<comment type="caution">
    <text evidence="1">The sequence shown here is derived from an EMBL/GenBank/DDBJ whole genome shotgun (WGS) entry which is preliminary data.</text>
</comment>
<evidence type="ECO:0000313" key="1">
    <source>
        <dbReference type="EMBL" id="MBO0481449.1"/>
    </source>
</evidence>
<organism evidence="1 2">
    <name type="scientific">Candidatus Enterococcus courvalinii</name>
    <dbReference type="NCBI Taxonomy" id="2815329"/>
    <lineage>
        <taxon>Bacteria</taxon>
        <taxon>Bacillati</taxon>
        <taxon>Bacillota</taxon>
        <taxon>Bacilli</taxon>
        <taxon>Lactobacillales</taxon>
        <taxon>Enterococcaceae</taxon>
        <taxon>Enterococcus</taxon>
    </lineage>
</organism>
<keyword evidence="2" id="KW-1185">Reference proteome</keyword>
<dbReference type="Proteomes" id="UP000664832">
    <property type="component" value="Unassembled WGS sequence"/>
</dbReference>
<name>A0ABS3HYA2_9ENTE</name>
<evidence type="ECO:0000313" key="2">
    <source>
        <dbReference type="Proteomes" id="UP000664832"/>
    </source>
</evidence>
<proteinExistence type="predicted"/>
<accession>A0ABS3HYA2</accession>